<organism evidence="6 7">
    <name type="scientific">Bathycoccus prasinos</name>
    <dbReference type="NCBI Taxonomy" id="41875"/>
    <lineage>
        <taxon>Eukaryota</taxon>
        <taxon>Viridiplantae</taxon>
        <taxon>Chlorophyta</taxon>
        <taxon>Mamiellophyceae</taxon>
        <taxon>Mamiellales</taxon>
        <taxon>Bathycoccaceae</taxon>
        <taxon>Bathycoccus</taxon>
    </lineage>
</organism>
<dbReference type="InterPro" id="IPR006598">
    <property type="entry name" value="CAP10"/>
</dbReference>
<keyword evidence="4" id="KW-0812">Transmembrane</keyword>
<evidence type="ECO:0000256" key="3">
    <source>
        <dbReference type="SAM" id="MobiDB-lite"/>
    </source>
</evidence>
<dbReference type="GO" id="GO:0016740">
    <property type="term" value="F:transferase activity"/>
    <property type="evidence" value="ECO:0007669"/>
    <property type="project" value="UniProtKB-KW"/>
</dbReference>
<evidence type="ECO:0000256" key="4">
    <source>
        <dbReference type="SAM" id="Phobius"/>
    </source>
</evidence>
<dbReference type="PANTHER" id="PTHR12203">
    <property type="entry name" value="KDEL LYS-ASP-GLU-LEU CONTAINING - RELATED"/>
    <property type="match status" value="1"/>
</dbReference>
<gene>
    <name evidence="6" type="ORF">Bathy08g04990</name>
</gene>
<dbReference type="KEGG" id="bpg:Bathy08g04990"/>
<dbReference type="OrthoDB" id="535029at2759"/>
<accession>K8EYG3</accession>
<dbReference type="InterPro" id="IPR051091">
    <property type="entry name" value="O-Glucosyltr/Glycosyltrsf_90"/>
</dbReference>
<dbReference type="EMBL" id="FO082271">
    <property type="protein sequence ID" value="CCO17535.1"/>
    <property type="molecule type" value="Genomic_DNA"/>
</dbReference>
<dbReference type="RefSeq" id="XP_007511414.1">
    <property type="nucleotide sequence ID" value="XM_007511352.1"/>
</dbReference>
<dbReference type="SMART" id="SM00672">
    <property type="entry name" value="CAP10"/>
    <property type="match status" value="1"/>
</dbReference>
<dbReference type="AlphaFoldDB" id="K8EYG3"/>
<evidence type="ECO:0000259" key="5">
    <source>
        <dbReference type="SMART" id="SM00672"/>
    </source>
</evidence>
<feature type="domain" description="Glycosyl transferase CAP10" evidence="5">
    <location>
        <begin position="300"/>
        <end position="530"/>
    </location>
</feature>
<feature type="compositionally biased region" description="Basic and acidic residues" evidence="3">
    <location>
        <begin position="118"/>
        <end position="130"/>
    </location>
</feature>
<evidence type="ECO:0000313" key="6">
    <source>
        <dbReference type="EMBL" id="CCO17535.1"/>
    </source>
</evidence>
<comment type="similarity">
    <text evidence="1">Belongs to the glycosyltransferase 90 family.</text>
</comment>
<feature type="region of interest" description="Disordered" evidence="3">
    <location>
        <begin position="116"/>
        <end position="136"/>
    </location>
</feature>
<dbReference type="GeneID" id="19014479"/>
<evidence type="ECO:0000313" key="7">
    <source>
        <dbReference type="Proteomes" id="UP000198341"/>
    </source>
</evidence>
<dbReference type="Pfam" id="PF05686">
    <property type="entry name" value="Glyco_transf_90"/>
    <property type="match status" value="1"/>
</dbReference>
<keyword evidence="2" id="KW-0808">Transferase</keyword>
<sequence length="590" mass="65860">MRYSQTHSPESQSLILNNKYTSWSAYFGVDAFLNAVWHNVFSMSVLASLLFLSVTIGAMSLPPPTHFYTKHTGAAENSSSSSSTSTTNKLLTTFFSLRRTNVGGNKKGNKIKNYVVNNKDDNKNKNKQAEGKLGGNSYHIPSSLSYKDILDSRTMLLPEQPRMPMHILSWTPHYEFTMWTLKQVDEELNVDDRSSGAVDFLYAVASTEFADRFDASNAENQPFHMGWATQDYPQNPCAGSSSGCGSMPAPIFTFGTIPKDPTKIAGLLQAPTLPLAPCIAHAYNPDKYAQCDWFSSPSQCSEDKMYIETYDSNAARIDKYNSLIPKLVWRGSDWRYLSEYESVGTGSGFEFLHQLGLCHASRSTIIDAVLHSSPASTVEKRVPPRLYAAVLGSLNPESFDIKFTDRNEHAPQSSCIDDKFNLFTSDEMDACDYSNYKYLADFGGGGGTSWKSTLWFLGMPGVLFHHETPMRDSFYDDIQPWVHYIPLDEDLSNLEERVNWAKENPDECASISKRATQFAKKMMSTDGLIEHTKKTFVEPFGKYIDAYEILASDQKVSTADLSTKYSSGGLETVKYAPSEPAYLGNAERGE</sequence>
<keyword evidence="4" id="KW-0472">Membrane</keyword>
<name>K8EYG3_9CHLO</name>
<protein>
    <recommendedName>
        <fullName evidence="5">Glycosyl transferase CAP10 domain-containing protein</fullName>
    </recommendedName>
</protein>
<keyword evidence="7" id="KW-1185">Reference proteome</keyword>
<evidence type="ECO:0000256" key="2">
    <source>
        <dbReference type="ARBA" id="ARBA00022679"/>
    </source>
</evidence>
<evidence type="ECO:0000256" key="1">
    <source>
        <dbReference type="ARBA" id="ARBA00010118"/>
    </source>
</evidence>
<proteinExistence type="inferred from homology"/>
<reference evidence="6 7" key="1">
    <citation type="submission" date="2011-10" db="EMBL/GenBank/DDBJ databases">
        <authorList>
            <person name="Genoscope - CEA"/>
        </authorList>
    </citation>
    <scope>NUCLEOTIDE SEQUENCE [LARGE SCALE GENOMIC DNA]</scope>
    <source>
        <strain evidence="6 7">RCC 1105</strain>
    </source>
</reference>
<dbReference type="Proteomes" id="UP000198341">
    <property type="component" value="Chromosome 8"/>
</dbReference>
<dbReference type="PANTHER" id="PTHR12203:SF35">
    <property type="entry name" value="PROTEIN O-GLUCOSYLTRANSFERASE 1"/>
    <property type="match status" value="1"/>
</dbReference>
<feature type="transmembrane region" description="Helical" evidence="4">
    <location>
        <begin position="40"/>
        <end position="61"/>
    </location>
</feature>
<dbReference type="eggNOG" id="KOG2458">
    <property type="taxonomic scope" value="Eukaryota"/>
</dbReference>
<keyword evidence="4" id="KW-1133">Transmembrane helix</keyword>